<reference evidence="1 2" key="1">
    <citation type="submission" date="2018-10" db="EMBL/GenBank/DDBJ databases">
        <authorList>
            <person name="Vanduin D."/>
            <person name="Fouts D."/>
            <person name="Wright M."/>
            <person name="Sutton G."/>
            <person name="Nguyen K."/>
            <person name="Kreiswirth B."/>
            <person name="Chen L."/>
            <person name="Rojas L."/>
            <person name="Hujer A."/>
            <person name="Hujer K."/>
            <person name="Bonomo R."/>
            <person name="Adams M."/>
        </authorList>
    </citation>
    <scope>NUCLEOTIDE SEQUENCE [LARGE SCALE GENOMIC DNA]</scope>
    <source>
        <strain evidence="1 2">CRK0165</strain>
    </source>
</reference>
<evidence type="ECO:0000313" key="1">
    <source>
        <dbReference type="EMBL" id="ROG88367.1"/>
    </source>
</evidence>
<evidence type="ECO:0000313" key="2">
    <source>
        <dbReference type="Proteomes" id="UP000283322"/>
    </source>
</evidence>
<accession>A0A422ZGE2</accession>
<dbReference type="RefSeq" id="WP_104467774.1">
    <property type="nucleotide sequence ID" value="NZ_CP056222.1"/>
</dbReference>
<dbReference type="InterPro" id="IPR016893">
    <property type="entry name" value="UCP028589"/>
</dbReference>
<dbReference type="Proteomes" id="UP000283322">
    <property type="component" value="Unassembled WGS sequence"/>
</dbReference>
<name>A0A422ZGE2_KLEPN</name>
<sequence>MNDTYYYGQGKVFLSVRNPVTNKSEIWRWIGDVSALTLKLSFEQSERKISRAGVVMTSDRRYTSFSASLASVWHDFSADNLSLLLFGKTSRIAQSWQSDEALPKGITAGDRVALAYQNVREVSIDGLAEGTDYEVDYGFGAISFLTTPQSQPVKVTYDYAGSQSVSLLNAKSPEVSLRYEGINLAEGGKKVLLELWRMTFDPLTVLELINNATSLSGMETSSAVLPDLNRQAADVFGLFGRIVMIDDFMTITYDGTIDFDGKYNFAY</sequence>
<dbReference type="EMBL" id="MPYG04000211">
    <property type="protein sequence ID" value="ROG88367.1"/>
    <property type="molecule type" value="Genomic_DNA"/>
</dbReference>
<comment type="caution">
    <text evidence="1">The sequence shown here is derived from an EMBL/GenBank/DDBJ whole genome shotgun (WGS) entry which is preliminary data.</text>
</comment>
<dbReference type="AlphaFoldDB" id="A0A422ZGE2"/>
<protein>
    <submittedName>
        <fullName evidence="1">Uncharacterized protein</fullName>
    </submittedName>
</protein>
<proteinExistence type="predicted"/>
<dbReference type="PIRSF" id="PIRSF028589">
    <property type="entry name" value="UCP028589"/>
    <property type="match status" value="1"/>
</dbReference>
<organism evidence="1 2">
    <name type="scientific">Klebsiella pneumoniae</name>
    <dbReference type="NCBI Taxonomy" id="573"/>
    <lineage>
        <taxon>Bacteria</taxon>
        <taxon>Pseudomonadati</taxon>
        <taxon>Pseudomonadota</taxon>
        <taxon>Gammaproteobacteria</taxon>
        <taxon>Enterobacterales</taxon>
        <taxon>Enterobacteriaceae</taxon>
        <taxon>Klebsiella/Raoultella group</taxon>
        <taxon>Klebsiella</taxon>
        <taxon>Klebsiella pneumoniae complex</taxon>
    </lineage>
</organism>
<gene>
    <name evidence="1" type="ORF">BL124_00026370</name>
</gene>